<organism evidence="1 2">
    <name type="scientific">Chlorovirus heliozoae</name>
    <dbReference type="NCBI Taxonomy" id="322019"/>
    <lineage>
        <taxon>Viruses</taxon>
        <taxon>Varidnaviria</taxon>
        <taxon>Bamfordvirae</taxon>
        <taxon>Nucleocytoviricota</taxon>
        <taxon>Megaviricetes</taxon>
        <taxon>Algavirales</taxon>
        <taxon>Phycodnaviridae</taxon>
        <taxon>Chlorovirus</taxon>
    </lineage>
</organism>
<gene>
    <name evidence="1" type="primary">Z201L</name>
    <name evidence="1" type="ORF">ATCV1_Z201L</name>
</gene>
<dbReference type="Proteomes" id="UP000202420">
    <property type="component" value="Segment"/>
</dbReference>
<dbReference type="Pfam" id="PF07150">
    <property type="entry name" value="DUF1390"/>
    <property type="match status" value="1"/>
</dbReference>
<dbReference type="GeneID" id="5470312"/>
<dbReference type="InterPro" id="IPR009820">
    <property type="entry name" value="DUF1390"/>
</dbReference>
<evidence type="ECO:0000313" key="2">
    <source>
        <dbReference type="Proteomes" id="UP000202420"/>
    </source>
</evidence>
<dbReference type="OrthoDB" id="20404at10239"/>
<evidence type="ECO:0000313" key="1">
    <source>
        <dbReference type="EMBL" id="ABT16335.1"/>
    </source>
</evidence>
<dbReference type="RefSeq" id="YP_001426682.1">
    <property type="nucleotide sequence ID" value="NC_008724.1"/>
</dbReference>
<proteinExistence type="predicted"/>
<accession>A7K8G1</accession>
<sequence>MVYTISGSLYTCDCGYKTISKDCASKHSKTKKCQNHTIQRKETHFVIGGTETTQREDVAHKKEAKWYEEQIQDQNVLIKRLRKSIEKLTDTMPLTDEEGEDEDISGDGIIYYITDKDLPTRGKIGRTKNTDVKKLKMRYSTFGKPTILCFYAEDIKKAENDLKKVLKEQGCMDGSMGKETIFHNNDTMRIFNTFVNSTS</sequence>
<keyword evidence="2" id="KW-1185">Reference proteome</keyword>
<dbReference type="KEGG" id="vg:5470312"/>
<reference evidence="1 2" key="1">
    <citation type="submission" date="2006-09" db="EMBL/GenBank/DDBJ databases">
        <title>Sequence and annotation of the 288-kb ATCV-1 virus that infects an endosymbiotic Chlorella strain of the heliozoon Acanthocystis turfacea.</title>
        <authorList>
            <person name="Fitzgerald L.A."/>
            <person name="Graves M.V."/>
            <person name="Li X."/>
            <person name="Pfitzner A.J.P."/>
            <person name="Hartigan J."/>
            <person name="Van Etten J.L."/>
        </authorList>
    </citation>
    <scope>NUCLEOTIDE SEQUENCE [LARGE SCALE GENOMIC DNA]</scope>
    <source>
        <strain evidence="1 2">ATCV-1</strain>
    </source>
</reference>
<name>A7K8G1_9PHYC</name>
<dbReference type="EMBL" id="EF101928">
    <property type="protein sequence ID" value="ABT16335.1"/>
    <property type="molecule type" value="Genomic_DNA"/>
</dbReference>
<protein>
    <submittedName>
        <fullName evidence="1">Uncharacterized protein Z201L</fullName>
    </submittedName>
</protein>